<dbReference type="SUPFAM" id="SSF52440">
    <property type="entry name" value="PreATP-grasp domain"/>
    <property type="match status" value="1"/>
</dbReference>
<evidence type="ECO:0000256" key="6">
    <source>
        <dbReference type="ARBA" id="ARBA00010871"/>
    </source>
</evidence>
<dbReference type="EC" id="6.3.2.4" evidence="7 16"/>
<dbReference type="Gene3D" id="3.30.470.20">
    <property type="entry name" value="ATP-grasp fold, B domain"/>
    <property type="match status" value="1"/>
</dbReference>
<comment type="cofactor">
    <cofactor evidence="2">
        <name>Mg(2+)</name>
        <dbReference type="ChEBI" id="CHEBI:18420"/>
    </cofactor>
</comment>
<evidence type="ECO:0000259" key="18">
    <source>
        <dbReference type="PROSITE" id="PS50975"/>
    </source>
</evidence>
<name>A0ABQ6DXY7_9GAMM</name>
<dbReference type="HAMAP" id="MF_00047">
    <property type="entry name" value="Dala_Dala_lig"/>
    <property type="match status" value="1"/>
</dbReference>
<keyword evidence="13 16" id="KW-0573">Peptidoglycan synthesis</keyword>
<dbReference type="NCBIfam" id="NF002378">
    <property type="entry name" value="PRK01372.1"/>
    <property type="match status" value="1"/>
</dbReference>
<keyword evidence="8 16" id="KW-0963">Cytoplasm</keyword>
<dbReference type="PIRSF" id="PIRSF039102">
    <property type="entry name" value="Ddl/VanB"/>
    <property type="match status" value="1"/>
</dbReference>
<dbReference type="InterPro" id="IPR016185">
    <property type="entry name" value="PreATP-grasp_dom_sf"/>
</dbReference>
<dbReference type="GO" id="GO:0016874">
    <property type="term" value="F:ligase activity"/>
    <property type="evidence" value="ECO:0007669"/>
    <property type="project" value="UniProtKB-KW"/>
</dbReference>
<evidence type="ECO:0000256" key="17">
    <source>
        <dbReference type="PROSITE-ProRule" id="PRU00409"/>
    </source>
</evidence>
<dbReference type="PROSITE" id="PS00843">
    <property type="entry name" value="DALA_DALA_LIGASE_1"/>
    <property type="match status" value="1"/>
</dbReference>
<keyword evidence="11 17" id="KW-0067">ATP-binding</keyword>
<keyword evidence="9 16" id="KW-0436">Ligase</keyword>
<dbReference type="Gene3D" id="3.40.50.20">
    <property type="match status" value="1"/>
</dbReference>
<evidence type="ECO:0000313" key="20">
    <source>
        <dbReference type="Proteomes" id="UP001157353"/>
    </source>
</evidence>
<comment type="pathway">
    <text evidence="5 16">Cell wall biogenesis; peptidoglycan biosynthesis.</text>
</comment>
<comment type="cofactor">
    <cofactor evidence="1">
        <name>Mn(2+)</name>
        <dbReference type="ChEBI" id="CHEBI:29035"/>
    </cofactor>
</comment>
<evidence type="ECO:0000256" key="1">
    <source>
        <dbReference type="ARBA" id="ARBA00001936"/>
    </source>
</evidence>
<feature type="domain" description="ATP-grasp" evidence="18">
    <location>
        <begin position="104"/>
        <end position="303"/>
    </location>
</feature>
<dbReference type="InterPro" id="IPR011761">
    <property type="entry name" value="ATP-grasp"/>
</dbReference>
<comment type="function">
    <text evidence="3 16">Cell wall formation.</text>
</comment>
<evidence type="ECO:0000256" key="11">
    <source>
        <dbReference type="ARBA" id="ARBA00022840"/>
    </source>
</evidence>
<evidence type="ECO:0000256" key="9">
    <source>
        <dbReference type="ARBA" id="ARBA00022598"/>
    </source>
</evidence>
<dbReference type="InterPro" id="IPR005905">
    <property type="entry name" value="D_ala_D_ala"/>
</dbReference>
<evidence type="ECO:0000256" key="4">
    <source>
        <dbReference type="ARBA" id="ARBA00004496"/>
    </source>
</evidence>
<dbReference type="InterPro" id="IPR011127">
    <property type="entry name" value="Dala_Dala_lig_N"/>
</dbReference>
<sequence length="306" mass="33225">MSINFGKVAVLLGGNSAEREVSLASGNAVLKALVDQGIDAIAVDPKIDDITLLKKQGFERVFIALHGRGGEDGVIQGFLTTLGIPFTGCDVLSSAIAMDKAKTKQIWQSLQLPTAKYQVIVKECFDESECASIIADLSGTVMVKPINEGSSIGMAKASNAQQLKSALIEAFKFDNKVLVESWITGPEYTVALLNGKTLPAIRMQTKNEFYDYQAKYQSTETQYFCPCGLEENNLATLNQIANEAFEAIGCSGWGRVDFMQDAQGNWYLLEVNTVPGMTPTSLVPKAAKQAGYSFERLVVEILKQTL</sequence>
<dbReference type="InterPro" id="IPR011095">
    <property type="entry name" value="Dala_Dala_lig_C"/>
</dbReference>
<evidence type="ECO:0000256" key="15">
    <source>
        <dbReference type="ARBA" id="ARBA00047614"/>
    </source>
</evidence>
<evidence type="ECO:0000256" key="5">
    <source>
        <dbReference type="ARBA" id="ARBA00004752"/>
    </source>
</evidence>
<reference evidence="20" key="1">
    <citation type="journal article" date="2019" name="Int. J. Syst. Evol. Microbiol.">
        <title>The Global Catalogue of Microorganisms (GCM) 10K type strain sequencing project: providing services to taxonomists for standard genome sequencing and annotation.</title>
        <authorList>
            <consortium name="The Broad Institute Genomics Platform"/>
            <consortium name="The Broad Institute Genome Sequencing Center for Infectious Disease"/>
            <person name="Wu L."/>
            <person name="Ma J."/>
        </authorList>
    </citation>
    <scope>NUCLEOTIDE SEQUENCE [LARGE SCALE GENOMIC DNA]</scope>
    <source>
        <strain evidence="20">NBRC 103166</strain>
    </source>
</reference>
<evidence type="ECO:0000256" key="3">
    <source>
        <dbReference type="ARBA" id="ARBA00003921"/>
    </source>
</evidence>
<dbReference type="Gene3D" id="3.30.1490.20">
    <property type="entry name" value="ATP-grasp fold, A domain"/>
    <property type="match status" value="1"/>
</dbReference>
<keyword evidence="20" id="KW-1185">Reference proteome</keyword>
<dbReference type="NCBIfam" id="TIGR01205">
    <property type="entry name" value="D_ala_D_alaTIGR"/>
    <property type="match status" value="1"/>
</dbReference>
<evidence type="ECO:0000256" key="10">
    <source>
        <dbReference type="ARBA" id="ARBA00022741"/>
    </source>
</evidence>
<organism evidence="19 20">
    <name type="scientific">Psychromonas marina</name>
    <dbReference type="NCBI Taxonomy" id="88364"/>
    <lineage>
        <taxon>Bacteria</taxon>
        <taxon>Pseudomonadati</taxon>
        <taxon>Pseudomonadota</taxon>
        <taxon>Gammaproteobacteria</taxon>
        <taxon>Alteromonadales</taxon>
        <taxon>Psychromonadaceae</taxon>
        <taxon>Psychromonas</taxon>
    </lineage>
</organism>
<dbReference type="SUPFAM" id="SSF56059">
    <property type="entry name" value="Glutathione synthetase ATP-binding domain-like"/>
    <property type="match status" value="1"/>
</dbReference>
<evidence type="ECO:0000256" key="14">
    <source>
        <dbReference type="ARBA" id="ARBA00023316"/>
    </source>
</evidence>
<evidence type="ECO:0000313" key="19">
    <source>
        <dbReference type="EMBL" id="GLS89835.1"/>
    </source>
</evidence>
<comment type="caution">
    <text evidence="19">The sequence shown here is derived from an EMBL/GenBank/DDBJ whole genome shotgun (WGS) entry which is preliminary data.</text>
</comment>
<comment type="subcellular location">
    <subcellularLocation>
        <location evidence="4 16">Cytoplasm</location>
    </subcellularLocation>
</comment>
<evidence type="ECO:0000256" key="12">
    <source>
        <dbReference type="ARBA" id="ARBA00022960"/>
    </source>
</evidence>
<gene>
    <name evidence="19" type="primary">ddlB</name>
    <name evidence="16" type="synonym">ddl</name>
    <name evidence="19" type="ORF">GCM10007916_09020</name>
</gene>
<dbReference type="PROSITE" id="PS50975">
    <property type="entry name" value="ATP_GRASP"/>
    <property type="match status" value="1"/>
</dbReference>
<accession>A0ABQ6DXY7</accession>
<evidence type="ECO:0000256" key="13">
    <source>
        <dbReference type="ARBA" id="ARBA00022984"/>
    </source>
</evidence>
<dbReference type="PANTHER" id="PTHR23132:SF23">
    <property type="entry name" value="D-ALANINE--D-ALANINE LIGASE B"/>
    <property type="match status" value="1"/>
</dbReference>
<comment type="similarity">
    <text evidence="6 16">Belongs to the D-alanine--D-alanine ligase family.</text>
</comment>
<keyword evidence="10 17" id="KW-0547">Nucleotide-binding</keyword>
<evidence type="ECO:0000256" key="8">
    <source>
        <dbReference type="ARBA" id="ARBA00022490"/>
    </source>
</evidence>
<evidence type="ECO:0000256" key="2">
    <source>
        <dbReference type="ARBA" id="ARBA00001946"/>
    </source>
</evidence>
<dbReference type="Pfam" id="PF01820">
    <property type="entry name" value="Dala_Dala_lig_N"/>
    <property type="match status" value="1"/>
</dbReference>
<dbReference type="RefSeq" id="WP_284202961.1">
    <property type="nucleotide sequence ID" value="NZ_BSPQ01000002.1"/>
</dbReference>
<dbReference type="PANTHER" id="PTHR23132">
    <property type="entry name" value="D-ALANINE--D-ALANINE LIGASE"/>
    <property type="match status" value="1"/>
</dbReference>
<dbReference type="Pfam" id="PF07478">
    <property type="entry name" value="Dala_Dala_lig_C"/>
    <property type="match status" value="1"/>
</dbReference>
<dbReference type="InterPro" id="IPR013815">
    <property type="entry name" value="ATP_grasp_subdomain_1"/>
</dbReference>
<keyword evidence="12 16" id="KW-0133">Cell shape</keyword>
<evidence type="ECO:0000256" key="7">
    <source>
        <dbReference type="ARBA" id="ARBA00012216"/>
    </source>
</evidence>
<protein>
    <recommendedName>
        <fullName evidence="7 16">D-alanine--D-alanine ligase</fullName>
        <ecNumber evidence="7 16">6.3.2.4</ecNumber>
    </recommendedName>
    <alternativeName>
        <fullName evidence="16">D-Ala-D-Ala ligase</fullName>
    </alternativeName>
    <alternativeName>
        <fullName evidence="16">D-alanylalanine synthetase</fullName>
    </alternativeName>
</protein>
<proteinExistence type="inferred from homology"/>
<dbReference type="InterPro" id="IPR000291">
    <property type="entry name" value="D-Ala_lig_Van_CS"/>
</dbReference>
<keyword evidence="14 16" id="KW-0961">Cell wall biogenesis/degradation</keyword>
<comment type="catalytic activity">
    <reaction evidence="15 16">
        <text>2 D-alanine + ATP = D-alanyl-D-alanine + ADP + phosphate + H(+)</text>
        <dbReference type="Rhea" id="RHEA:11224"/>
        <dbReference type="ChEBI" id="CHEBI:15378"/>
        <dbReference type="ChEBI" id="CHEBI:30616"/>
        <dbReference type="ChEBI" id="CHEBI:43474"/>
        <dbReference type="ChEBI" id="CHEBI:57416"/>
        <dbReference type="ChEBI" id="CHEBI:57822"/>
        <dbReference type="ChEBI" id="CHEBI:456216"/>
        <dbReference type="EC" id="6.3.2.4"/>
    </reaction>
</comment>
<dbReference type="EMBL" id="BSPQ01000002">
    <property type="protein sequence ID" value="GLS89835.1"/>
    <property type="molecule type" value="Genomic_DNA"/>
</dbReference>
<evidence type="ECO:0000256" key="16">
    <source>
        <dbReference type="HAMAP-Rule" id="MF_00047"/>
    </source>
</evidence>
<dbReference type="PROSITE" id="PS00844">
    <property type="entry name" value="DALA_DALA_LIGASE_2"/>
    <property type="match status" value="1"/>
</dbReference>
<dbReference type="Proteomes" id="UP001157353">
    <property type="component" value="Unassembled WGS sequence"/>
</dbReference>